<dbReference type="SMART" id="SM00448">
    <property type="entry name" value="REC"/>
    <property type="match status" value="1"/>
</dbReference>
<accession>A0A1G2G1R2</accession>
<evidence type="ECO:0000256" key="2">
    <source>
        <dbReference type="PROSITE-ProRule" id="PRU00169"/>
    </source>
</evidence>
<dbReference type="InterPro" id="IPR001789">
    <property type="entry name" value="Sig_transdc_resp-reg_receiver"/>
</dbReference>
<reference evidence="4 5" key="1">
    <citation type="journal article" date="2016" name="Nat. Commun.">
        <title>Thousands of microbial genomes shed light on interconnected biogeochemical processes in an aquifer system.</title>
        <authorList>
            <person name="Anantharaman K."/>
            <person name="Brown C.T."/>
            <person name="Hug L.A."/>
            <person name="Sharon I."/>
            <person name="Castelle C.J."/>
            <person name="Probst A.J."/>
            <person name="Thomas B.C."/>
            <person name="Singh A."/>
            <person name="Wilkins M.J."/>
            <person name="Karaoz U."/>
            <person name="Brodie E.L."/>
            <person name="Williams K.H."/>
            <person name="Hubbard S.S."/>
            <person name="Banfield J.F."/>
        </authorList>
    </citation>
    <scope>NUCLEOTIDE SEQUENCE [LARGE SCALE GENOMIC DNA]</scope>
</reference>
<keyword evidence="1 2" id="KW-0597">Phosphoprotein</keyword>
<feature type="domain" description="Response regulatory" evidence="3">
    <location>
        <begin position="3"/>
        <end position="119"/>
    </location>
</feature>
<dbReference type="Pfam" id="PF00072">
    <property type="entry name" value="Response_reg"/>
    <property type="match status" value="1"/>
</dbReference>
<evidence type="ECO:0000259" key="3">
    <source>
        <dbReference type="PROSITE" id="PS50110"/>
    </source>
</evidence>
<name>A0A1G2G1R2_9BACT</name>
<sequence>MKKILLIEDDKSLSALIQAKFEKIGYKVAIKGDGENVVKELNKEHPNLVLLDYDLPFKNGIEVLDDIQKEEKYKHLPVIVISNSGDPIDIGQFERRGVKDYLIKAEFDLDELAELVKRYF</sequence>
<dbReference type="InterPro" id="IPR050595">
    <property type="entry name" value="Bact_response_regulator"/>
</dbReference>
<evidence type="ECO:0000256" key="1">
    <source>
        <dbReference type="ARBA" id="ARBA00022553"/>
    </source>
</evidence>
<proteinExistence type="predicted"/>
<dbReference type="PROSITE" id="PS50110">
    <property type="entry name" value="RESPONSE_REGULATORY"/>
    <property type="match status" value="1"/>
</dbReference>
<gene>
    <name evidence="4" type="ORF">A2W41_00180</name>
</gene>
<protein>
    <recommendedName>
        <fullName evidence="3">Response regulatory domain-containing protein</fullName>
    </recommendedName>
</protein>
<comment type="caution">
    <text evidence="4">The sequence shown here is derived from an EMBL/GenBank/DDBJ whole genome shotgun (WGS) entry which is preliminary data.</text>
</comment>
<dbReference type="PANTHER" id="PTHR44591">
    <property type="entry name" value="STRESS RESPONSE REGULATOR PROTEIN 1"/>
    <property type="match status" value="1"/>
</dbReference>
<evidence type="ECO:0000313" key="5">
    <source>
        <dbReference type="Proteomes" id="UP000176700"/>
    </source>
</evidence>
<feature type="modified residue" description="4-aspartylphosphate" evidence="2">
    <location>
        <position position="52"/>
    </location>
</feature>
<dbReference type="SUPFAM" id="SSF52172">
    <property type="entry name" value="CheY-like"/>
    <property type="match status" value="1"/>
</dbReference>
<organism evidence="4 5">
    <name type="scientific">Candidatus Ryanbacteria bacterium RIFCSPHIGHO2_01_45_13</name>
    <dbReference type="NCBI Taxonomy" id="1802112"/>
    <lineage>
        <taxon>Bacteria</taxon>
        <taxon>Candidatus Ryaniibacteriota</taxon>
    </lineage>
</organism>
<dbReference type="InterPro" id="IPR011006">
    <property type="entry name" value="CheY-like_superfamily"/>
</dbReference>
<evidence type="ECO:0000313" key="4">
    <source>
        <dbReference type="EMBL" id="OGZ43791.1"/>
    </source>
</evidence>
<dbReference type="AlphaFoldDB" id="A0A1G2G1R2"/>
<dbReference type="Gene3D" id="3.40.50.2300">
    <property type="match status" value="1"/>
</dbReference>
<dbReference type="PANTHER" id="PTHR44591:SF3">
    <property type="entry name" value="RESPONSE REGULATORY DOMAIN-CONTAINING PROTEIN"/>
    <property type="match status" value="1"/>
</dbReference>
<dbReference type="GO" id="GO:0000160">
    <property type="term" value="P:phosphorelay signal transduction system"/>
    <property type="evidence" value="ECO:0007669"/>
    <property type="project" value="InterPro"/>
</dbReference>
<dbReference type="EMBL" id="MHNI01000002">
    <property type="protein sequence ID" value="OGZ43791.1"/>
    <property type="molecule type" value="Genomic_DNA"/>
</dbReference>
<dbReference type="Proteomes" id="UP000176700">
    <property type="component" value="Unassembled WGS sequence"/>
</dbReference>